<evidence type="ECO:0000256" key="1">
    <source>
        <dbReference type="PROSITE-ProRule" id="PRU00473"/>
    </source>
</evidence>
<evidence type="ECO:0000313" key="5">
    <source>
        <dbReference type="EMBL" id="MBC8592046.1"/>
    </source>
</evidence>
<organism evidence="5 6">
    <name type="scientific">Jilunia laotingensis</name>
    <dbReference type="NCBI Taxonomy" id="2763675"/>
    <lineage>
        <taxon>Bacteria</taxon>
        <taxon>Pseudomonadati</taxon>
        <taxon>Bacteroidota</taxon>
        <taxon>Bacteroidia</taxon>
        <taxon>Bacteroidales</taxon>
        <taxon>Bacteroidaceae</taxon>
        <taxon>Jilunia</taxon>
    </lineage>
</organism>
<evidence type="ECO:0000259" key="4">
    <source>
        <dbReference type="PROSITE" id="PS51123"/>
    </source>
</evidence>
<keyword evidence="2" id="KW-0175">Coiled coil</keyword>
<name>A0A926EZU3_9BACT</name>
<dbReference type="PROSITE" id="PS51123">
    <property type="entry name" value="OMPA_2"/>
    <property type="match status" value="1"/>
</dbReference>
<accession>A0A926EZU3</accession>
<dbReference type="Proteomes" id="UP000651085">
    <property type="component" value="Unassembled WGS sequence"/>
</dbReference>
<evidence type="ECO:0000256" key="3">
    <source>
        <dbReference type="SAM" id="SignalP"/>
    </source>
</evidence>
<keyword evidence="6" id="KW-1185">Reference proteome</keyword>
<feature type="signal peptide" evidence="3">
    <location>
        <begin position="1"/>
        <end position="18"/>
    </location>
</feature>
<reference evidence="5" key="1">
    <citation type="submission" date="2020-08" db="EMBL/GenBank/DDBJ databases">
        <title>Genome public.</title>
        <authorList>
            <person name="Liu C."/>
            <person name="Sun Q."/>
        </authorList>
    </citation>
    <scope>NUCLEOTIDE SEQUENCE</scope>
    <source>
        <strain evidence="5">N12</strain>
    </source>
</reference>
<dbReference type="AlphaFoldDB" id="A0A926EZU3"/>
<dbReference type="Gene3D" id="3.30.1330.60">
    <property type="entry name" value="OmpA-like domain"/>
    <property type="match status" value="1"/>
</dbReference>
<dbReference type="PANTHER" id="PTHR30329:SF21">
    <property type="entry name" value="LIPOPROTEIN YIAD-RELATED"/>
    <property type="match status" value="1"/>
</dbReference>
<gene>
    <name evidence="5" type="ORF">H8744_02070</name>
</gene>
<dbReference type="InterPro" id="IPR036737">
    <property type="entry name" value="OmpA-like_sf"/>
</dbReference>
<sequence length="382" mass="41972">MKKIVTVLFCMAVLTANAQTAVEGNKFLDNWSINLNAGGTTPLTHSAFFKNMRPIVGLGLTKQVTPVLGLGVEAMGSFNTTDSRTAFDNSNISLLGTLNLNNLFTSYKGSPRLFEVETVTGFGWLHYYYNKAMGHDANSLSTKLGLNFNFNLGEAKAWTVAFKPALVYDMNANATNNICFNANRAAWEFTAGLKYHFRCSNGEHYFTIVKPYNQAEIDALNSQINNLRQEVNDNAIASETALKSADQKVTDLQNALNDCKNQAPKVVTETITNNKKTLESVVTFRQGGTTVESSQLPNVERIATYLKHHKDATVSIKGYASPEGSAEVNARIANQRAQAVKTVLTNKYKIAANRITAEGQGVGNMFEEADWNRVSICTIHEN</sequence>
<protein>
    <submittedName>
        <fullName evidence="5">OmpA family protein</fullName>
    </submittedName>
</protein>
<dbReference type="RefSeq" id="WP_262433262.1">
    <property type="nucleotide sequence ID" value="NZ_JACRTF010000001.1"/>
</dbReference>
<dbReference type="GO" id="GO:0016020">
    <property type="term" value="C:membrane"/>
    <property type="evidence" value="ECO:0007669"/>
    <property type="project" value="UniProtKB-UniRule"/>
</dbReference>
<keyword evidence="3" id="KW-0732">Signal</keyword>
<dbReference type="InterPro" id="IPR006665">
    <property type="entry name" value="OmpA-like"/>
</dbReference>
<proteinExistence type="predicted"/>
<dbReference type="InterPro" id="IPR050330">
    <property type="entry name" value="Bact_OuterMem_StrucFunc"/>
</dbReference>
<dbReference type="CDD" id="cd07185">
    <property type="entry name" value="OmpA_C-like"/>
    <property type="match status" value="1"/>
</dbReference>
<comment type="caution">
    <text evidence="5">The sequence shown here is derived from an EMBL/GenBank/DDBJ whole genome shotgun (WGS) entry which is preliminary data.</text>
</comment>
<feature type="coiled-coil region" evidence="2">
    <location>
        <begin position="217"/>
        <end position="262"/>
    </location>
</feature>
<dbReference type="PANTHER" id="PTHR30329">
    <property type="entry name" value="STATOR ELEMENT OF FLAGELLAR MOTOR COMPLEX"/>
    <property type="match status" value="1"/>
</dbReference>
<dbReference type="Pfam" id="PF00691">
    <property type="entry name" value="OmpA"/>
    <property type="match status" value="1"/>
</dbReference>
<evidence type="ECO:0000313" key="6">
    <source>
        <dbReference type="Proteomes" id="UP000651085"/>
    </source>
</evidence>
<keyword evidence="1" id="KW-0472">Membrane</keyword>
<evidence type="ECO:0000256" key="2">
    <source>
        <dbReference type="SAM" id="Coils"/>
    </source>
</evidence>
<feature type="chain" id="PRO_5037733427" evidence="3">
    <location>
        <begin position="19"/>
        <end position="382"/>
    </location>
</feature>
<dbReference type="EMBL" id="JACRTF010000001">
    <property type="protein sequence ID" value="MBC8592046.1"/>
    <property type="molecule type" value="Genomic_DNA"/>
</dbReference>
<dbReference type="SUPFAM" id="SSF103088">
    <property type="entry name" value="OmpA-like"/>
    <property type="match status" value="1"/>
</dbReference>
<feature type="domain" description="OmpA-like" evidence="4">
    <location>
        <begin position="271"/>
        <end position="382"/>
    </location>
</feature>